<evidence type="ECO:0000313" key="3">
    <source>
        <dbReference type="Proteomes" id="UP000253772"/>
    </source>
</evidence>
<sequence length="384" mass="41528">MLVARLTLCVLALIATVAHAADKVAFAGFAYAGEARQIDSRFPLTRKVEAELAANGRSPSKLITQSLMANPPANFAITTDGMASLKDSDQALATALVVTSESVSSERFGSIYKVMTNLRGQVLVFDFKAMTVVRAYPLNVSHLDVLDHMSGDTEKRDRIKRLLAGGERPGLLDRYVRALSLAQLPSSGTRYLQIERVEVSPGARAQLPEALRGDGVAEGWVADMFGEALLDKAQVPMLPFTKGYAIGNAMSMRFSDGEVFNLQLPKPDYTIDLSVKDFKRVEYGSSAAGTSYIYASYSHVSMAEPMSGRRYLDADFKNGEVKAVPVTQSRTDDFPAFAESLRGLFTKLADVVGGKDSDWLAAAASGDNVKSQIESTQGVIKSCR</sequence>
<dbReference type="Proteomes" id="UP000253772">
    <property type="component" value="Chromosome c2"/>
</dbReference>
<reference evidence="2 3" key="1">
    <citation type="submission" date="2019-03" db="EMBL/GenBank/DDBJ databases">
        <title>Comparative insights into the high quality Complete genome sequence of highly metal resistant Cupriavidus metallidurans strain BS1 isolated from a gold-copper mine.</title>
        <authorList>
            <person name="Mazhar H.S."/>
            <person name="Rensing C."/>
        </authorList>
    </citation>
    <scope>NUCLEOTIDE SEQUENCE [LARGE SCALE GENOMIC DNA]</scope>
    <source>
        <strain evidence="2 3">BS1</strain>
    </source>
</reference>
<name>A0A482IXQ0_9BURK</name>
<feature type="chain" id="PRO_5019743735" evidence="1">
    <location>
        <begin position="21"/>
        <end position="384"/>
    </location>
</feature>
<organism evidence="2 3">
    <name type="scientific">Cupriavidus metallidurans</name>
    <dbReference type="NCBI Taxonomy" id="119219"/>
    <lineage>
        <taxon>Bacteria</taxon>
        <taxon>Pseudomonadati</taxon>
        <taxon>Pseudomonadota</taxon>
        <taxon>Betaproteobacteria</taxon>
        <taxon>Burkholderiales</taxon>
        <taxon>Burkholderiaceae</taxon>
        <taxon>Cupriavidus</taxon>
    </lineage>
</organism>
<accession>A0A482IXQ0</accession>
<gene>
    <name evidence="2" type="ORF">DDF84_030460</name>
</gene>
<protein>
    <submittedName>
        <fullName evidence="2">Uncharacterized protein</fullName>
    </submittedName>
</protein>
<evidence type="ECO:0000256" key="1">
    <source>
        <dbReference type="SAM" id="SignalP"/>
    </source>
</evidence>
<dbReference type="AlphaFoldDB" id="A0A482IXQ0"/>
<keyword evidence="1" id="KW-0732">Signal</keyword>
<dbReference type="OrthoDB" id="5441924at2"/>
<evidence type="ECO:0000313" key="2">
    <source>
        <dbReference type="EMBL" id="QBP13865.1"/>
    </source>
</evidence>
<dbReference type="EMBL" id="CP037901">
    <property type="protein sequence ID" value="QBP13865.1"/>
    <property type="molecule type" value="Genomic_DNA"/>
</dbReference>
<feature type="signal peptide" evidence="1">
    <location>
        <begin position="1"/>
        <end position="20"/>
    </location>
</feature>
<dbReference type="RefSeq" id="WP_017513795.1">
    <property type="nucleotide sequence ID" value="NZ_CP037901.1"/>
</dbReference>
<proteinExistence type="predicted"/>